<sequence>MPLKVIVIGAGLGGLAAAIALTRAGHDVEVFESSAFSNEVGAAIHIAPNASRILRSWDMSLDKLAPVICRHLSVWNADGTFIATPAVTEKLQQELGIDDDWLLVHRVDLHHGLRELAEQGFAGKTPQIRLSSRVDRVDSETGEVHLVNGTVAKADLIIGADGVHSRTVQSATGRVQKKISTGQSCFRFLVPVAKANENPLTKQLVDRIGLESLHAFCASDRRIIIYPCRTGTILNVVAFHPSGDDESVGESSWLNTGSLDDLVAVYSDFSPEIRALCSLAEDLKLWSLASRDPPHTFVGGKVALIGDAAHPMLPHQGQGAAQAFEDAAALGALFQSNIPLEDISRRLAVYNEVRYKRAVTVMFMSRVGDDHRDEVMKDLQKHIPDAVLPENMWLYAWDSYPARDVDRLIASNAV</sequence>
<evidence type="ECO:0000259" key="7">
    <source>
        <dbReference type="Pfam" id="PF01494"/>
    </source>
</evidence>
<evidence type="ECO:0000256" key="6">
    <source>
        <dbReference type="ARBA" id="ARBA00023033"/>
    </source>
</evidence>
<dbReference type="Proteomes" id="UP000758603">
    <property type="component" value="Unassembled WGS sequence"/>
</dbReference>
<dbReference type="InterPro" id="IPR036188">
    <property type="entry name" value="FAD/NAD-bd_sf"/>
</dbReference>
<dbReference type="Pfam" id="PF01494">
    <property type="entry name" value="FAD_binding_3"/>
    <property type="match status" value="1"/>
</dbReference>
<keyword evidence="4" id="KW-0274">FAD</keyword>
<dbReference type="AlphaFoldDB" id="A0A9P8UHK3"/>
<dbReference type="InterPro" id="IPR002938">
    <property type="entry name" value="FAD-bd"/>
</dbReference>
<dbReference type="SUPFAM" id="SSF51905">
    <property type="entry name" value="FAD/NAD(P)-binding domain"/>
    <property type="match status" value="1"/>
</dbReference>
<dbReference type="SUPFAM" id="SSF54373">
    <property type="entry name" value="FAD-linked reductases, C-terminal domain"/>
    <property type="match status" value="1"/>
</dbReference>
<evidence type="ECO:0000256" key="4">
    <source>
        <dbReference type="ARBA" id="ARBA00022827"/>
    </source>
</evidence>
<dbReference type="PANTHER" id="PTHR13789:SF215">
    <property type="entry name" value="FAD-BINDING DOMAIN-CONTAINING PROTEIN-RELATED"/>
    <property type="match status" value="1"/>
</dbReference>
<dbReference type="RefSeq" id="XP_045956559.1">
    <property type="nucleotide sequence ID" value="XM_046100432.1"/>
</dbReference>
<dbReference type="GO" id="GO:0004497">
    <property type="term" value="F:monooxygenase activity"/>
    <property type="evidence" value="ECO:0007669"/>
    <property type="project" value="UniProtKB-KW"/>
</dbReference>
<dbReference type="Gene3D" id="3.50.50.60">
    <property type="entry name" value="FAD/NAD(P)-binding domain"/>
    <property type="match status" value="1"/>
</dbReference>
<organism evidence="8 9">
    <name type="scientific">Truncatella angustata</name>
    <dbReference type="NCBI Taxonomy" id="152316"/>
    <lineage>
        <taxon>Eukaryota</taxon>
        <taxon>Fungi</taxon>
        <taxon>Dikarya</taxon>
        <taxon>Ascomycota</taxon>
        <taxon>Pezizomycotina</taxon>
        <taxon>Sordariomycetes</taxon>
        <taxon>Xylariomycetidae</taxon>
        <taxon>Amphisphaeriales</taxon>
        <taxon>Sporocadaceae</taxon>
        <taxon>Truncatella</taxon>
    </lineage>
</organism>
<evidence type="ECO:0000256" key="2">
    <source>
        <dbReference type="ARBA" id="ARBA00007992"/>
    </source>
</evidence>
<evidence type="ECO:0000256" key="1">
    <source>
        <dbReference type="ARBA" id="ARBA00005179"/>
    </source>
</evidence>
<comment type="similarity">
    <text evidence="2">Belongs to the paxM FAD-dependent monooxygenase family.</text>
</comment>
<dbReference type="PANTHER" id="PTHR13789">
    <property type="entry name" value="MONOOXYGENASE"/>
    <property type="match status" value="1"/>
</dbReference>
<dbReference type="InterPro" id="IPR050493">
    <property type="entry name" value="FAD-dep_Monooxygenase_BioMet"/>
</dbReference>
<comment type="pathway">
    <text evidence="1">Secondary metabolite biosynthesis.</text>
</comment>
<proteinExistence type="inferred from homology"/>
<feature type="domain" description="FAD-binding" evidence="7">
    <location>
        <begin position="4"/>
        <end position="361"/>
    </location>
</feature>
<dbReference type="PRINTS" id="PR00420">
    <property type="entry name" value="RNGMNOXGNASE"/>
</dbReference>
<keyword evidence="3" id="KW-0285">Flavoprotein</keyword>
<evidence type="ECO:0000256" key="5">
    <source>
        <dbReference type="ARBA" id="ARBA00023002"/>
    </source>
</evidence>
<name>A0A9P8UHK3_9PEZI</name>
<keyword evidence="6" id="KW-0503">Monooxygenase</keyword>
<evidence type="ECO:0000313" key="9">
    <source>
        <dbReference type="Proteomes" id="UP000758603"/>
    </source>
</evidence>
<reference evidence="8" key="1">
    <citation type="journal article" date="2021" name="Nat. Commun.">
        <title>Genetic determinants of endophytism in the Arabidopsis root mycobiome.</title>
        <authorList>
            <person name="Mesny F."/>
            <person name="Miyauchi S."/>
            <person name="Thiergart T."/>
            <person name="Pickel B."/>
            <person name="Atanasova L."/>
            <person name="Karlsson M."/>
            <person name="Huettel B."/>
            <person name="Barry K.W."/>
            <person name="Haridas S."/>
            <person name="Chen C."/>
            <person name="Bauer D."/>
            <person name="Andreopoulos W."/>
            <person name="Pangilinan J."/>
            <person name="LaButti K."/>
            <person name="Riley R."/>
            <person name="Lipzen A."/>
            <person name="Clum A."/>
            <person name="Drula E."/>
            <person name="Henrissat B."/>
            <person name="Kohler A."/>
            <person name="Grigoriev I.V."/>
            <person name="Martin F.M."/>
            <person name="Hacquard S."/>
        </authorList>
    </citation>
    <scope>NUCLEOTIDE SEQUENCE</scope>
    <source>
        <strain evidence="8">MPI-SDFR-AT-0073</strain>
    </source>
</reference>
<evidence type="ECO:0000313" key="8">
    <source>
        <dbReference type="EMBL" id="KAH6652281.1"/>
    </source>
</evidence>
<dbReference type="GO" id="GO:0071949">
    <property type="term" value="F:FAD binding"/>
    <property type="evidence" value="ECO:0007669"/>
    <property type="project" value="InterPro"/>
</dbReference>
<keyword evidence="9" id="KW-1185">Reference proteome</keyword>
<keyword evidence="5" id="KW-0560">Oxidoreductase</keyword>
<accession>A0A9P8UHK3</accession>
<dbReference type="GeneID" id="70129324"/>
<evidence type="ECO:0000256" key="3">
    <source>
        <dbReference type="ARBA" id="ARBA00022630"/>
    </source>
</evidence>
<comment type="caution">
    <text evidence="8">The sequence shown here is derived from an EMBL/GenBank/DDBJ whole genome shotgun (WGS) entry which is preliminary data.</text>
</comment>
<dbReference type="OrthoDB" id="1047367at2759"/>
<dbReference type="EMBL" id="JAGPXC010000006">
    <property type="protein sequence ID" value="KAH6652281.1"/>
    <property type="molecule type" value="Genomic_DNA"/>
</dbReference>
<protein>
    <recommendedName>
        <fullName evidence="7">FAD-binding domain-containing protein</fullName>
    </recommendedName>
</protein>
<gene>
    <name evidence="8" type="ORF">BKA67DRAFT_538101</name>
</gene>